<evidence type="ECO:0000313" key="2">
    <source>
        <dbReference type="Proteomes" id="UP000821845"/>
    </source>
</evidence>
<comment type="caution">
    <text evidence="1">The sequence shown here is derived from an EMBL/GenBank/DDBJ whole genome shotgun (WGS) entry which is preliminary data.</text>
</comment>
<accession>A0ACB7T3L6</accession>
<sequence length="175" mass="19234">MIKNSKADTQPVYTIGGEHISVTAHTTAWKYLGTRFNGTLASNKVVHGYLRILLSPLTKVPLKPQQSLVALSHYLVPRLMRRLVLGLVSSTFLQSLDKTIRAAVRQWLTLPADITLGLFYAPVPEGGLRAMCLRMVASGSLLFSYHYLCAVAASKDFVRTPTAQAESWESSGRTS</sequence>
<keyword evidence="2" id="KW-1185">Reference proteome</keyword>
<proteinExistence type="predicted"/>
<organism evidence="1 2">
    <name type="scientific">Hyalomma asiaticum</name>
    <name type="common">Tick</name>
    <dbReference type="NCBI Taxonomy" id="266040"/>
    <lineage>
        <taxon>Eukaryota</taxon>
        <taxon>Metazoa</taxon>
        <taxon>Ecdysozoa</taxon>
        <taxon>Arthropoda</taxon>
        <taxon>Chelicerata</taxon>
        <taxon>Arachnida</taxon>
        <taxon>Acari</taxon>
        <taxon>Parasitiformes</taxon>
        <taxon>Ixodida</taxon>
        <taxon>Ixodoidea</taxon>
        <taxon>Ixodidae</taxon>
        <taxon>Hyalomminae</taxon>
        <taxon>Hyalomma</taxon>
    </lineage>
</organism>
<evidence type="ECO:0000313" key="1">
    <source>
        <dbReference type="EMBL" id="KAH6939937.1"/>
    </source>
</evidence>
<name>A0ACB7T3L6_HYAAI</name>
<dbReference type="EMBL" id="CM023482">
    <property type="protein sequence ID" value="KAH6939937.1"/>
    <property type="molecule type" value="Genomic_DNA"/>
</dbReference>
<gene>
    <name evidence="1" type="ORF">HPB50_022675</name>
</gene>
<dbReference type="Proteomes" id="UP000821845">
    <property type="component" value="Chromosome 2"/>
</dbReference>
<protein>
    <submittedName>
        <fullName evidence="1">Uncharacterized protein</fullName>
    </submittedName>
</protein>
<reference evidence="1" key="1">
    <citation type="submission" date="2020-05" db="EMBL/GenBank/DDBJ databases">
        <title>Large-scale comparative analyses of tick genomes elucidate their genetic diversity and vector capacities.</title>
        <authorList>
            <person name="Jia N."/>
            <person name="Wang J."/>
            <person name="Shi W."/>
            <person name="Du L."/>
            <person name="Sun Y."/>
            <person name="Zhan W."/>
            <person name="Jiang J."/>
            <person name="Wang Q."/>
            <person name="Zhang B."/>
            <person name="Ji P."/>
            <person name="Sakyi L.B."/>
            <person name="Cui X."/>
            <person name="Yuan T."/>
            <person name="Jiang B."/>
            <person name="Yang W."/>
            <person name="Lam T.T.-Y."/>
            <person name="Chang Q."/>
            <person name="Ding S."/>
            <person name="Wang X."/>
            <person name="Zhu J."/>
            <person name="Ruan X."/>
            <person name="Zhao L."/>
            <person name="Wei J."/>
            <person name="Que T."/>
            <person name="Du C."/>
            <person name="Cheng J."/>
            <person name="Dai P."/>
            <person name="Han X."/>
            <person name="Huang E."/>
            <person name="Gao Y."/>
            <person name="Liu J."/>
            <person name="Shao H."/>
            <person name="Ye R."/>
            <person name="Li L."/>
            <person name="Wei W."/>
            <person name="Wang X."/>
            <person name="Wang C."/>
            <person name="Yang T."/>
            <person name="Huo Q."/>
            <person name="Li W."/>
            <person name="Guo W."/>
            <person name="Chen H."/>
            <person name="Zhou L."/>
            <person name="Ni X."/>
            <person name="Tian J."/>
            <person name="Zhou Y."/>
            <person name="Sheng Y."/>
            <person name="Liu T."/>
            <person name="Pan Y."/>
            <person name="Xia L."/>
            <person name="Li J."/>
            <person name="Zhao F."/>
            <person name="Cao W."/>
        </authorList>
    </citation>
    <scope>NUCLEOTIDE SEQUENCE</scope>
    <source>
        <strain evidence="1">Hyas-2018</strain>
    </source>
</reference>